<gene>
    <name evidence="2" type="ORF">Pla8534_45750</name>
</gene>
<sequence precursor="true">MILLRRFASSALLGTGTVCCCLALTTLAWGAGDRPDETLSIPPQPHRLANAQSVAFSLDGKRVAAGFGGAGTGRLPIGATSGGVAVWEIETGKRLLWSPIYGDLIRLGFLHAGSVVFFSRVYTPGDSVDDNQISLVEVLGGKQVQKWEGYACAASPLRRQVVVQQGRGKLQALGGSHFLPADAIDIVLKDGRDAECLAVTDDGKLLVAVHAVLEPIIRPDGTVWPGSKRIVRKGLTVLDADTFRPVRTARIDTLVGATALAVSRQAKLIATGHPQGVVRVFDGQTLEELHTLHGSEKSSAFPAFSPDGKELAVLSQPVNAIAWSYAPAPSGFAFTEQAADRLCELIIYETKTFTPVRQFEFADGAFRVWHAGGAKASRNPQRLAWSPDGKQLLVGANGVVLLDALTGQVVRQFDTE</sequence>
<dbReference type="SUPFAM" id="SSF50998">
    <property type="entry name" value="Quinoprotein alcohol dehydrogenase-like"/>
    <property type="match status" value="1"/>
</dbReference>
<dbReference type="RefSeq" id="WP_145055363.1">
    <property type="nucleotide sequence ID" value="NZ_CP036433.1"/>
</dbReference>
<dbReference type="InterPro" id="IPR015943">
    <property type="entry name" value="WD40/YVTN_repeat-like_dom_sf"/>
</dbReference>
<dbReference type="OrthoDB" id="270669at2"/>
<accession>A0A518DY49</accession>
<dbReference type="EMBL" id="CP036433">
    <property type="protein sequence ID" value="QDU96754.1"/>
    <property type="molecule type" value="Genomic_DNA"/>
</dbReference>
<protein>
    <recommendedName>
        <fullName evidence="4">WD domain, G-beta repeat</fullName>
    </recommendedName>
</protein>
<evidence type="ECO:0000313" key="3">
    <source>
        <dbReference type="Proteomes" id="UP000317648"/>
    </source>
</evidence>
<dbReference type="KEGG" id="lcre:Pla8534_45750"/>
<evidence type="ECO:0008006" key="4">
    <source>
        <dbReference type="Google" id="ProtNLM"/>
    </source>
</evidence>
<dbReference type="AlphaFoldDB" id="A0A518DY49"/>
<reference evidence="2 3" key="1">
    <citation type="submission" date="2019-02" db="EMBL/GenBank/DDBJ databases">
        <title>Deep-cultivation of Planctomycetes and their phenomic and genomic characterization uncovers novel biology.</title>
        <authorList>
            <person name="Wiegand S."/>
            <person name="Jogler M."/>
            <person name="Boedeker C."/>
            <person name="Pinto D."/>
            <person name="Vollmers J."/>
            <person name="Rivas-Marin E."/>
            <person name="Kohn T."/>
            <person name="Peeters S.H."/>
            <person name="Heuer A."/>
            <person name="Rast P."/>
            <person name="Oberbeckmann S."/>
            <person name="Bunk B."/>
            <person name="Jeske O."/>
            <person name="Meyerdierks A."/>
            <person name="Storesund J.E."/>
            <person name="Kallscheuer N."/>
            <person name="Luecker S."/>
            <person name="Lage O.M."/>
            <person name="Pohl T."/>
            <person name="Merkel B.J."/>
            <person name="Hornburger P."/>
            <person name="Mueller R.-W."/>
            <person name="Bruemmer F."/>
            <person name="Labrenz M."/>
            <person name="Spormann A.M."/>
            <person name="Op den Camp H."/>
            <person name="Overmann J."/>
            <person name="Amann R."/>
            <person name="Jetten M.S.M."/>
            <person name="Mascher T."/>
            <person name="Medema M.H."/>
            <person name="Devos D.P."/>
            <person name="Kaster A.-K."/>
            <person name="Ovreas L."/>
            <person name="Rohde M."/>
            <person name="Galperin M.Y."/>
            <person name="Jogler C."/>
        </authorList>
    </citation>
    <scope>NUCLEOTIDE SEQUENCE [LARGE SCALE GENOMIC DNA]</scope>
    <source>
        <strain evidence="2 3">Pla85_3_4</strain>
    </source>
</reference>
<feature type="signal peptide" evidence="1">
    <location>
        <begin position="1"/>
        <end position="30"/>
    </location>
</feature>
<keyword evidence="3" id="KW-1185">Reference proteome</keyword>
<feature type="chain" id="PRO_5022046065" description="WD domain, G-beta repeat" evidence="1">
    <location>
        <begin position="31"/>
        <end position="416"/>
    </location>
</feature>
<name>A0A518DY49_9BACT</name>
<dbReference type="Gene3D" id="2.130.10.10">
    <property type="entry name" value="YVTN repeat-like/Quinoprotein amine dehydrogenase"/>
    <property type="match status" value="1"/>
</dbReference>
<evidence type="ECO:0000256" key="1">
    <source>
        <dbReference type="SAM" id="SignalP"/>
    </source>
</evidence>
<proteinExistence type="predicted"/>
<organism evidence="2 3">
    <name type="scientific">Lignipirellula cremea</name>
    <dbReference type="NCBI Taxonomy" id="2528010"/>
    <lineage>
        <taxon>Bacteria</taxon>
        <taxon>Pseudomonadati</taxon>
        <taxon>Planctomycetota</taxon>
        <taxon>Planctomycetia</taxon>
        <taxon>Pirellulales</taxon>
        <taxon>Pirellulaceae</taxon>
        <taxon>Lignipirellula</taxon>
    </lineage>
</organism>
<keyword evidence="1" id="KW-0732">Signal</keyword>
<dbReference type="Proteomes" id="UP000317648">
    <property type="component" value="Chromosome"/>
</dbReference>
<evidence type="ECO:0000313" key="2">
    <source>
        <dbReference type="EMBL" id="QDU96754.1"/>
    </source>
</evidence>
<dbReference type="InterPro" id="IPR011047">
    <property type="entry name" value="Quinoprotein_ADH-like_sf"/>
</dbReference>